<reference evidence="1" key="2">
    <citation type="journal article" date="2022" name="Microbiol. Resour. Announc.">
        <title>Metagenome Sequencing to Explore Phylogenomics of Terrestrial Cyanobacteria.</title>
        <authorList>
            <person name="Ward R.D."/>
            <person name="Stajich J.E."/>
            <person name="Johansen J.R."/>
            <person name="Huntemann M."/>
            <person name="Clum A."/>
            <person name="Foster B."/>
            <person name="Foster B."/>
            <person name="Roux S."/>
            <person name="Palaniappan K."/>
            <person name="Varghese N."/>
            <person name="Mukherjee S."/>
            <person name="Reddy T.B.K."/>
            <person name="Daum C."/>
            <person name="Copeland A."/>
            <person name="Chen I.A."/>
            <person name="Ivanova N.N."/>
            <person name="Kyrpides N.C."/>
            <person name="Shapiro N."/>
            <person name="Eloe-Fadrosh E.A."/>
            <person name="Pietrasiak N."/>
        </authorList>
    </citation>
    <scope>NUCLEOTIDE SEQUENCE</scope>
    <source>
        <strain evidence="1">CPER-KK1</strain>
    </source>
</reference>
<dbReference type="EMBL" id="JAHHIF010000060">
    <property type="protein sequence ID" value="MBW4548363.1"/>
    <property type="molecule type" value="Genomic_DNA"/>
</dbReference>
<reference evidence="1" key="1">
    <citation type="submission" date="2021-05" db="EMBL/GenBank/DDBJ databases">
        <authorList>
            <person name="Pietrasiak N."/>
            <person name="Ward R."/>
            <person name="Stajich J.E."/>
            <person name="Kurbessoian T."/>
        </authorList>
    </citation>
    <scope>NUCLEOTIDE SEQUENCE</scope>
    <source>
        <strain evidence="1">CPER-KK1</strain>
    </source>
</reference>
<proteinExistence type="predicted"/>
<name>A0A951PT98_9CYAN</name>
<dbReference type="Proteomes" id="UP000753908">
    <property type="component" value="Unassembled WGS sequence"/>
</dbReference>
<protein>
    <submittedName>
        <fullName evidence="1">Uncharacterized protein</fullName>
    </submittedName>
</protein>
<dbReference type="AlphaFoldDB" id="A0A951PT98"/>
<sequence length="105" mass="12083">MIDLVYSIKGKSLINDSQIYKRIASDSIALYGVKKINARVRLILVLDGAWCYYPVFYSLCLMSLDYLGSHTTTTAVFRRHNIAKLCQGLDKLALRWSLWLMQVSY</sequence>
<gene>
    <name evidence="1" type="ORF">KME25_28580</name>
</gene>
<accession>A0A951PT98</accession>
<comment type="caution">
    <text evidence="1">The sequence shown here is derived from an EMBL/GenBank/DDBJ whole genome shotgun (WGS) entry which is preliminary data.</text>
</comment>
<evidence type="ECO:0000313" key="1">
    <source>
        <dbReference type="EMBL" id="MBW4548363.1"/>
    </source>
</evidence>
<evidence type="ECO:0000313" key="2">
    <source>
        <dbReference type="Proteomes" id="UP000753908"/>
    </source>
</evidence>
<organism evidence="1 2">
    <name type="scientific">Symplocastrum torsivum CPER-KK1</name>
    <dbReference type="NCBI Taxonomy" id="450513"/>
    <lineage>
        <taxon>Bacteria</taxon>
        <taxon>Bacillati</taxon>
        <taxon>Cyanobacteriota</taxon>
        <taxon>Cyanophyceae</taxon>
        <taxon>Oscillatoriophycideae</taxon>
        <taxon>Oscillatoriales</taxon>
        <taxon>Microcoleaceae</taxon>
        <taxon>Symplocastrum</taxon>
    </lineage>
</organism>